<gene>
    <name evidence="4" type="ORF">GGD88_002886</name>
</gene>
<comment type="caution">
    <text evidence="4">The sequence shown here is derived from an EMBL/GenBank/DDBJ whole genome shotgun (WGS) entry which is preliminary data.</text>
</comment>
<dbReference type="PANTHER" id="PTHR30290">
    <property type="entry name" value="PERIPLASMIC BINDING COMPONENT OF ABC TRANSPORTER"/>
    <property type="match status" value="1"/>
</dbReference>
<comment type="subcellular location">
    <subcellularLocation>
        <location evidence="1">Periplasm</location>
    </subcellularLocation>
</comment>
<dbReference type="GO" id="GO:1904680">
    <property type="term" value="F:peptide transmembrane transporter activity"/>
    <property type="evidence" value="ECO:0007669"/>
    <property type="project" value="TreeGrafter"/>
</dbReference>
<proteinExistence type="inferred from homology"/>
<dbReference type="Pfam" id="PF00496">
    <property type="entry name" value="SBP_bac_5"/>
    <property type="match status" value="1"/>
</dbReference>
<dbReference type="GO" id="GO:0015833">
    <property type="term" value="P:peptide transport"/>
    <property type="evidence" value="ECO:0007669"/>
    <property type="project" value="TreeGrafter"/>
</dbReference>
<dbReference type="CDD" id="cd08500">
    <property type="entry name" value="PBP2_NikA_DppA_OppA_like_4"/>
    <property type="match status" value="1"/>
</dbReference>
<reference evidence="4 5" key="1">
    <citation type="submission" date="2020-08" db="EMBL/GenBank/DDBJ databases">
        <title>Genome sequencing of Purple Non-Sulfur Bacteria from various extreme environments.</title>
        <authorList>
            <person name="Mayer M."/>
        </authorList>
    </citation>
    <scope>NUCLEOTIDE SEQUENCE [LARGE SCALE GENOMIC DNA]</scope>
    <source>
        <strain evidence="4 5">JA135</strain>
    </source>
</reference>
<dbReference type="Gene3D" id="3.10.105.10">
    <property type="entry name" value="Dipeptide-binding Protein, Domain 3"/>
    <property type="match status" value="1"/>
</dbReference>
<comment type="similarity">
    <text evidence="2">Belongs to the bacterial solute-binding protein 5 family.</text>
</comment>
<dbReference type="InterPro" id="IPR039424">
    <property type="entry name" value="SBP_5"/>
</dbReference>
<organism evidence="4 5">
    <name type="scientific">Roseospira goensis</name>
    <dbReference type="NCBI Taxonomy" id="391922"/>
    <lineage>
        <taxon>Bacteria</taxon>
        <taxon>Pseudomonadati</taxon>
        <taxon>Pseudomonadota</taxon>
        <taxon>Alphaproteobacteria</taxon>
        <taxon>Rhodospirillales</taxon>
        <taxon>Rhodospirillaceae</taxon>
        <taxon>Roseospira</taxon>
    </lineage>
</organism>
<name>A0A7W6S2T2_9PROT</name>
<dbReference type="EMBL" id="JACIGI010000028">
    <property type="protein sequence ID" value="MBB4287142.1"/>
    <property type="molecule type" value="Genomic_DNA"/>
</dbReference>
<dbReference type="Gene3D" id="3.40.190.10">
    <property type="entry name" value="Periplasmic binding protein-like II"/>
    <property type="match status" value="1"/>
</dbReference>
<dbReference type="Proteomes" id="UP000555728">
    <property type="component" value="Unassembled WGS sequence"/>
</dbReference>
<evidence type="ECO:0000313" key="5">
    <source>
        <dbReference type="Proteomes" id="UP000555728"/>
    </source>
</evidence>
<protein>
    <submittedName>
        <fullName evidence="4">Peptide/nickel transport system substrate-binding protein</fullName>
    </submittedName>
</protein>
<dbReference type="AlphaFoldDB" id="A0A7W6S2T2"/>
<keyword evidence="5" id="KW-1185">Reference proteome</keyword>
<dbReference type="PANTHER" id="PTHR30290:SF62">
    <property type="entry name" value="OLIGOPEPTIDE ABC TRANSPORTER, PERIPLASMIC OLIGOPEPTIDE-BINDING PROTEIN"/>
    <property type="match status" value="1"/>
</dbReference>
<feature type="domain" description="Solute-binding protein family 5" evidence="3">
    <location>
        <begin position="123"/>
        <end position="512"/>
    </location>
</feature>
<evidence type="ECO:0000313" key="4">
    <source>
        <dbReference type="EMBL" id="MBB4287142.1"/>
    </source>
</evidence>
<evidence type="ECO:0000256" key="1">
    <source>
        <dbReference type="ARBA" id="ARBA00004418"/>
    </source>
</evidence>
<dbReference type="InterPro" id="IPR000914">
    <property type="entry name" value="SBP_5_dom"/>
</dbReference>
<dbReference type="RefSeq" id="WP_221237158.1">
    <property type="nucleotide sequence ID" value="NZ_JACIGI010000028.1"/>
</dbReference>
<sequence>MRDSTDAGYRAPVRARVLVAVLALATMLATMLAVMVMAPATARAQPVEPPVLADAVAAGTLPPMAVRLPEAPRVVDLAAQGKRVGQPGGRLRTLMGREKDIRLITVYGYARLVGYTPDFTLRPDILRDITVEDGRIFTLHLRPGHRWSDGHPFTTEDFRYWWEDMANDPVISPSGPPPELMPHGAPPTVEVIDPLTIRYTWDQPNPLLLPALAGARPLELYRPAHYLRRFHARYTDPETLDRRVQENDARDWRALHYIKDRWYRNTNPERPSLDPWVNTTEPPAQRYVFRRNPYFHRVDPTGQQLPYVDDIVIDITDGKLVPAKASAGETDLQSRYLSFDNYTILKSAEGHAPIHVSLWREGQGSSVALFPNLTCSDPTWRGVLRQADFRRALSLAINRHEVNQVVFFGLGRESNNTMLPESPLSSPYLTTRYATFDPDRANALLDGLGYTARDHRGTRLLPDGRPMELIVEDDGESRPRLDTLRLIQDYWRAIGVRMYIRSFSREVLKRRVYAGSSIMVAAPGLNNGLATPEMPPTELVPVAQDMWQWAKWGQYHETRGEAGAPVDMAAAQRLLDLYGAWMRSTSRAEQAEIWTEILTLHVENQFTIGVVSGGKQPVVRATRLRNLPETALYNWDPGAQFGIHGLDTVFLAAPETVSDEAAAPADGAG</sequence>
<dbReference type="SUPFAM" id="SSF53850">
    <property type="entry name" value="Periplasmic binding protein-like II"/>
    <property type="match status" value="1"/>
</dbReference>
<accession>A0A7W6S2T2</accession>
<evidence type="ECO:0000256" key="2">
    <source>
        <dbReference type="ARBA" id="ARBA00005695"/>
    </source>
</evidence>
<evidence type="ECO:0000259" key="3">
    <source>
        <dbReference type="Pfam" id="PF00496"/>
    </source>
</evidence>